<dbReference type="Proteomes" id="UP001159405">
    <property type="component" value="Unassembled WGS sequence"/>
</dbReference>
<feature type="non-terminal residue" evidence="8">
    <location>
        <position position="1"/>
    </location>
</feature>
<dbReference type="PANTHER" id="PTHR22750">
    <property type="entry name" value="G-PROTEIN COUPLED RECEPTOR"/>
    <property type="match status" value="1"/>
</dbReference>
<evidence type="ECO:0000313" key="8">
    <source>
        <dbReference type="EMBL" id="CAH3123489.1"/>
    </source>
</evidence>
<keyword evidence="5 6" id="KW-0472">Membrane</keyword>
<dbReference type="InterPro" id="IPR000276">
    <property type="entry name" value="GPCR_Rhodpsn"/>
</dbReference>
<accession>A0ABN8NWF7</accession>
<comment type="subcellular location">
    <subcellularLocation>
        <location evidence="1">Cell membrane</location>
        <topology evidence="1">Multi-pass membrane protein</topology>
    </subcellularLocation>
</comment>
<organism evidence="8 9">
    <name type="scientific">Porites lobata</name>
    <dbReference type="NCBI Taxonomy" id="104759"/>
    <lineage>
        <taxon>Eukaryota</taxon>
        <taxon>Metazoa</taxon>
        <taxon>Cnidaria</taxon>
        <taxon>Anthozoa</taxon>
        <taxon>Hexacorallia</taxon>
        <taxon>Scleractinia</taxon>
        <taxon>Fungiina</taxon>
        <taxon>Poritidae</taxon>
        <taxon>Porites</taxon>
    </lineage>
</organism>
<keyword evidence="3 6" id="KW-0812">Transmembrane</keyword>
<dbReference type="PROSITE" id="PS50262">
    <property type="entry name" value="G_PROTEIN_RECEP_F1_2"/>
    <property type="match status" value="1"/>
</dbReference>
<dbReference type="Pfam" id="PF00001">
    <property type="entry name" value="7tm_1"/>
    <property type="match status" value="1"/>
</dbReference>
<sequence>ATSTGQNKTLNYTSLSYQRCLIPRIGEDLQHTLRDVTNYAVIPLDLLLALLSFISNFIVLIAVVKTRTLQHPSLLLLCSLSVTDLLWAASAFAKGIKTYADEDFCPELSGKYSRGFSLLCWLSTLGNLAIISRDRFLALSKPWWYRNHVTRSRVVKQAILVWISAGLLAISIFASFDLAATPAVFAYYLISLIVIVYSYIGIFIANKRQRRAVHQHGAEILAVVARERKLANTVGLILIVLCLTFLPALWAPLIFWLSNLSSAEYHPFRFFIEVFLTLNGFLNPLLNFGRNKSVRRAVFDLIKRCN</sequence>
<keyword evidence="2" id="KW-1003">Cell membrane</keyword>
<dbReference type="InterPro" id="IPR017452">
    <property type="entry name" value="GPCR_Rhodpsn_7TM"/>
</dbReference>
<feature type="transmembrane region" description="Helical" evidence="6">
    <location>
        <begin position="268"/>
        <end position="286"/>
    </location>
</feature>
<evidence type="ECO:0000256" key="6">
    <source>
        <dbReference type="SAM" id="Phobius"/>
    </source>
</evidence>
<proteinExistence type="predicted"/>
<keyword evidence="9" id="KW-1185">Reference proteome</keyword>
<feature type="domain" description="G-protein coupled receptors family 1 profile" evidence="7">
    <location>
        <begin position="55"/>
        <end position="287"/>
    </location>
</feature>
<dbReference type="Gene3D" id="1.20.1070.10">
    <property type="entry name" value="Rhodopsin 7-helix transmembrane proteins"/>
    <property type="match status" value="1"/>
</dbReference>
<feature type="transmembrane region" description="Helical" evidence="6">
    <location>
        <begin position="185"/>
        <end position="205"/>
    </location>
</feature>
<feature type="transmembrane region" description="Helical" evidence="6">
    <location>
        <begin position="159"/>
        <end position="179"/>
    </location>
</feature>
<evidence type="ECO:0000256" key="1">
    <source>
        <dbReference type="ARBA" id="ARBA00004651"/>
    </source>
</evidence>
<reference evidence="8 9" key="1">
    <citation type="submission" date="2022-05" db="EMBL/GenBank/DDBJ databases">
        <authorList>
            <consortium name="Genoscope - CEA"/>
            <person name="William W."/>
        </authorList>
    </citation>
    <scope>NUCLEOTIDE SEQUENCE [LARGE SCALE GENOMIC DNA]</scope>
</reference>
<feature type="transmembrane region" description="Helical" evidence="6">
    <location>
        <begin position="39"/>
        <end position="62"/>
    </location>
</feature>
<evidence type="ECO:0000256" key="4">
    <source>
        <dbReference type="ARBA" id="ARBA00022989"/>
    </source>
</evidence>
<evidence type="ECO:0000313" key="9">
    <source>
        <dbReference type="Proteomes" id="UP001159405"/>
    </source>
</evidence>
<protein>
    <recommendedName>
        <fullName evidence="7">G-protein coupled receptors family 1 profile domain-containing protein</fullName>
    </recommendedName>
</protein>
<name>A0ABN8NWF7_9CNID</name>
<dbReference type="SUPFAM" id="SSF81321">
    <property type="entry name" value="Family A G protein-coupled receptor-like"/>
    <property type="match status" value="1"/>
</dbReference>
<evidence type="ECO:0000256" key="3">
    <source>
        <dbReference type="ARBA" id="ARBA00022692"/>
    </source>
</evidence>
<evidence type="ECO:0000256" key="5">
    <source>
        <dbReference type="ARBA" id="ARBA00023136"/>
    </source>
</evidence>
<evidence type="ECO:0000256" key="2">
    <source>
        <dbReference type="ARBA" id="ARBA00022475"/>
    </source>
</evidence>
<dbReference type="EMBL" id="CALNXK010000038">
    <property type="protein sequence ID" value="CAH3123489.1"/>
    <property type="molecule type" value="Genomic_DNA"/>
</dbReference>
<comment type="caution">
    <text evidence="8">The sequence shown here is derived from an EMBL/GenBank/DDBJ whole genome shotgun (WGS) entry which is preliminary data.</text>
</comment>
<feature type="transmembrane region" description="Helical" evidence="6">
    <location>
        <begin position="234"/>
        <end position="256"/>
    </location>
</feature>
<gene>
    <name evidence="8" type="ORF">PLOB_00030020</name>
</gene>
<evidence type="ECO:0000259" key="7">
    <source>
        <dbReference type="PROSITE" id="PS50262"/>
    </source>
</evidence>
<dbReference type="PRINTS" id="PR00237">
    <property type="entry name" value="GPCRRHODOPSN"/>
</dbReference>
<dbReference type="CDD" id="cd00637">
    <property type="entry name" value="7tm_classA_rhodopsin-like"/>
    <property type="match status" value="1"/>
</dbReference>
<keyword evidence="4 6" id="KW-1133">Transmembrane helix</keyword>